<sequence length="115" mass="13704">MNKTYLLKQRSFMFNDENYHCVLDGKYGAILYKSHDLDRLTEQWKSLEFQFAHQSSWLQIINNENGLDTSSTFQKIIQNHKTDVYQVLSELNREDLFNILIELDANIFSCIEYID</sequence>
<organism evidence="1 2">
    <name type="scientific">Acinetobacter defluvii</name>
    <dbReference type="NCBI Taxonomy" id="1871111"/>
    <lineage>
        <taxon>Bacteria</taxon>
        <taxon>Pseudomonadati</taxon>
        <taxon>Pseudomonadota</taxon>
        <taxon>Gammaproteobacteria</taxon>
        <taxon>Moraxellales</taxon>
        <taxon>Moraxellaceae</taxon>
        <taxon>Acinetobacter</taxon>
    </lineage>
</organism>
<proteinExistence type="predicted"/>
<protein>
    <submittedName>
        <fullName evidence="1">Uncharacterized protein</fullName>
    </submittedName>
</protein>
<dbReference type="EMBL" id="CP029397">
    <property type="protein sequence ID" value="AWL29267.1"/>
    <property type="molecule type" value="Genomic_DNA"/>
</dbReference>
<gene>
    <name evidence="1" type="ORF">DJ533_12170</name>
</gene>
<evidence type="ECO:0000313" key="1">
    <source>
        <dbReference type="EMBL" id="AWL29267.1"/>
    </source>
</evidence>
<dbReference type="OrthoDB" id="6679547at2"/>
<dbReference type="KEGG" id="adv:DJ533_12170"/>
<name>A0A2S2FE76_9GAMM</name>
<accession>A0A2S2FE76</accession>
<dbReference type="STRING" id="1871111.GCA_001704615_01384"/>
<dbReference type="RefSeq" id="WP_065992717.1">
    <property type="nucleotide sequence ID" value="NZ_CP029397.2"/>
</dbReference>
<reference evidence="1" key="1">
    <citation type="submission" date="2019-08" db="EMBL/GenBank/DDBJ databases">
        <title>The complete genome of Acinetobacter defluvii strain WCHAD010030.</title>
        <authorList>
            <person name="Hu Y."/>
            <person name="Qin J."/>
            <person name="Feng Y."/>
            <person name="Zong Z."/>
        </authorList>
    </citation>
    <scope>NUCLEOTIDE SEQUENCE</scope>
    <source>
        <strain evidence="1">WCHA30</strain>
    </source>
</reference>
<dbReference type="Proteomes" id="UP000245977">
    <property type="component" value="Chromosome"/>
</dbReference>
<dbReference type="AlphaFoldDB" id="A0A2S2FE76"/>
<keyword evidence="2" id="KW-1185">Reference proteome</keyword>
<evidence type="ECO:0000313" key="2">
    <source>
        <dbReference type="Proteomes" id="UP000245977"/>
    </source>
</evidence>